<proteinExistence type="predicted"/>
<sequence>MSIWTKKKLGVLALCLLPGAALAQDDAAQDELAQAPEQLTVETAPVQERMTLSCAFAQECYETEACQEAGYGFELTGRAGGMDPQTLVVDGTLRSETGDVPMVGVRSEGLYSLSGGGFEGRHLLTIGAEGEARYTVHYSDPVMVVSYVGQCLEVK</sequence>
<keyword evidence="1" id="KW-0732">Signal</keyword>
<dbReference type="Proteomes" id="UP001241605">
    <property type="component" value="Chromosome"/>
</dbReference>
<dbReference type="EMBL" id="CP124616">
    <property type="protein sequence ID" value="WGW02892.1"/>
    <property type="molecule type" value="Genomic_DNA"/>
</dbReference>
<keyword evidence="3" id="KW-1185">Reference proteome</keyword>
<name>A0ABY8QGG6_9RHOB</name>
<feature type="chain" id="PRO_5047313375" description="Lipoprotein" evidence="1">
    <location>
        <begin position="24"/>
        <end position="155"/>
    </location>
</feature>
<evidence type="ECO:0000313" key="3">
    <source>
        <dbReference type="Proteomes" id="UP001241605"/>
    </source>
</evidence>
<gene>
    <name evidence="2" type="ORF">QF118_13215</name>
</gene>
<feature type="signal peptide" evidence="1">
    <location>
        <begin position="1"/>
        <end position="23"/>
    </location>
</feature>
<evidence type="ECO:0000256" key="1">
    <source>
        <dbReference type="SAM" id="SignalP"/>
    </source>
</evidence>
<accession>A0ABY8QGG6</accession>
<organism evidence="2 3">
    <name type="scientific">Tropicibacter oceani</name>
    <dbReference type="NCBI Taxonomy" id="3058420"/>
    <lineage>
        <taxon>Bacteria</taxon>
        <taxon>Pseudomonadati</taxon>
        <taxon>Pseudomonadota</taxon>
        <taxon>Alphaproteobacteria</taxon>
        <taxon>Rhodobacterales</taxon>
        <taxon>Roseobacteraceae</taxon>
        <taxon>Tropicibacter</taxon>
    </lineage>
</organism>
<reference evidence="2 3" key="1">
    <citation type="submission" date="2023-05" db="EMBL/GenBank/DDBJ databases">
        <title>YMD87, complete Genome.</title>
        <authorList>
            <person name="Zhang J."/>
            <person name="Xu X."/>
        </authorList>
    </citation>
    <scope>NUCLEOTIDE SEQUENCE [LARGE SCALE GENOMIC DNA]</scope>
    <source>
        <strain evidence="2 3">YMD87</strain>
    </source>
</reference>
<evidence type="ECO:0008006" key="4">
    <source>
        <dbReference type="Google" id="ProtNLM"/>
    </source>
</evidence>
<protein>
    <recommendedName>
        <fullName evidence="4">Lipoprotein</fullName>
    </recommendedName>
</protein>
<evidence type="ECO:0000313" key="2">
    <source>
        <dbReference type="EMBL" id="WGW02892.1"/>
    </source>
</evidence>
<dbReference type="RefSeq" id="WP_282299521.1">
    <property type="nucleotide sequence ID" value="NZ_CP124616.1"/>
</dbReference>